<evidence type="ECO:0000256" key="3">
    <source>
        <dbReference type="ARBA" id="ARBA00022741"/>
    </source>
</evidence>
<evidence type="ECO:0000256" key="4">
    <source>
        <dbReference type="ARBA" id="ARBA00022989"/>
    </source>
</evidence>
<keyword evidence="6" id="KW-0325">Glycoprotein</keyword>
<evidence type="ECO:0000256" key="5">
    <source>
        <dbReference type="ARBA" id="ARBA00023136"/>
    </source>
</evidence>
<dbReference type="InterPro" id="IPR050401">
    <property type="entry name" value="Cyclic_nucleotide_synthase"/>
</dbReference>
<dbReference type="CDD" id="cd07302">
    <property type="entry name" value="CHD"/>
    <property type="match status" value="1"/>
</dbReference>
<dbReference type="PROSITE" id="PS50125">
    <property type="entry name" value="GUANYLATE_CYCLASE_2"/>
    <property type="match status" value="1"/>
</dbReference>
<dbReference type="GO" id="GO:0000166">
    <property type="term" value="F:nucleotide binding"/>
    <property type="evidence" value="ECO:0007669"/>
    <property type="project" value="UniProtKB-KW"/>
</dbReference>
<dbReference type="Proteomes" id="UP001286313">
    <property type="component" value="Unassembled WGS sequence"/>
</dbReference>
<evidence type="ECO:0000256" key="8">
    <source>
        <dbReference type="SAM" id="Phobius"/>
    </source>
</evidence>
<dbReference type="Gene3D" id="3.30.70.1230">
    <property type="entry name" value="Nucleotide cyclase"/>
    <property type="match status" value="2"/>
</dbReference>
<evidence type="ECO:0000259" key="9">
    <source>
        <dbReference type="PROSITE" id="PS50125"/>
    </source>
</evidence>
<organism evidence="10 11">
    <name type="scientific">Petrolisthes cinctipes</name>
    <name type="common">Flat porcelain crab</name>
    <dbReference type="NCBI Taxonomy" id="88211"/>
    <lineage>
        <taxon>Eukaryota</taxon>
        <taxon>Metazoa</taxon>
        <taxon>Ecdysozoa</taxon>
        <taxon>Arthropoda</taxon>
        <taxon>Crustacea</taxon>
        <taxon>Multicrustacea</taxon>
        <taxon>Malacostraca</taxon>
        <taxon>Eumalacostraca</taxon>
        <taxon>Eucarida</taxon>
        <taxon>Decapoda</taxon>
        <taxon>Pleocyemata</taxon>
        <taxon>Anomura</taxon>
        <taxon>Galatheoidea</taxon>
        <taxon>Porcellanidae</taxon>
        <taxon>Petrolisthes</taxon>
    </lineage>
</organism>
<dbReference type="PANTHER" id="PTHR11920:SF504">
    <property type="entry name" value="GUANYLATE CYCLASE"/>
    <property type="match status" value="1"/>
</dbReference>
<evidence type="ECO:0000256" key="2">
    <source>
        <dbReference type="ARBA" id="ARBA00022692"/>
    </source>
</evidence>
<feature type="transmembrane region" description="Helical" evidence="8">
    <location>
        <begin position="22"/>
        <end position="43"/>
    </location>
</feature>
<sequence length="238" mass="26889">MLERKTIQQTIVKEVQASNSHVVIGIALLAVVLIISPVIIILVRMITRTLQVISLINVLYKMFDSRIDCYDVYKIETIGDAYMVASGLHMREEGKDHAEEIAAMAIDLLHGTENFVIPHMPGERLKIRIGIHTGPAVAAFKIHISQDTKDCLDRVGGFIVKLRGELEVKGRGVMDTYWLTGKHGVLPDRRRYSTKEDDLEFMADNPHSEGARFSKDDDAFLQASFFRRTFDICKKFLG</sequence>
<comment type="caution">
    <text evidence="10">The sequence shown here is derived from an EMBL/GenBank/DDBJ whole genome shotgun (WGS) entry which is preliminary data.</text>
</comment>
<dbReference type="SUPFAM" id="SSF55073">
    <property type="entry name" value="Nucleotide cyclase"/>
    <property type="match status" value="1"/>
</dbReference>
<dbReference type="GO" id="GO:0004016">
    <property type="term" value="F:adenylate cyclase activity"/>
    <property type="evidence" value="ECO:0007669"/>
    <property type="project" value="TreeGrafter"/>
</dbReference>
<reference evidence="10" key="1">
    <citation type="submission" date="2023-10" db="EMBL/GenBank/DDBJ databases">
        <title>Genome assemblies of two species of porcelain crab, Petrolisthes cinctipes and Petrolisthes manimaculis (Anomura: Porcellanidae).</title>
        <authorList>
            <person name="Angst P."/>
        </authorList>
    </citation>
    <scope>NUCLEOTIDE SEQUENCE</scope>
    <source>
        <strain evidence="10">PB745_01</strain>
        <tissue evidence="10">Gill</tissue>
    </source>
</reference>
<evidence type="ECO:0000313" key="11">
    <source>
        <dbReference type="Proteomes" id="UP001286313"/>
    </source>
</evidence>
<keyword evidence="4 8" id="KW-1133">Transmembrane helix</keyword>
<evidence type="ECO:0000256" key="7">
    <source>
        <dbReference type="ARBA" id="ARBA00023239"/>
    </source>
</evidence>
<name>A0AAE1BNX0_PETCI</name>
<keyword evidence="11" id="KW-1185">Reference proteome</keyword>
<dbReference type="Pfam" id="PF00211">
    <property type="entry name" value="Guanylate_cyc"/>
    <property type="match status" value="2"/>
</dbReference>
<proteinExistence type="predicted"/>
<dbReference type="GO" id="GO:0004383">
    <property type="term" value="F:guanylate cyclase activity"/>
    <property type="evidence" value="ECO:0007669"/>
    <property type="project" value="TreeGrafter"/>
</dbReference>
<feature type="domain" description="Guanylate cyclase" evidence="9">
    <location>
        <begin position="26"/>
        <end position="156"/>
    </location>
</feature>
<protein>
    <recommendedName>
        <fullName evidence="9">Guanylate cyclase domain-containing protein</fullName>
    </recommendedName>
</protein>
<dbReference type="EMBL" id="JAWQEG010006736">
    <property type="protein sequence ID" value="KAK3854015.1"/>
    <property type="molecule type" value="Genomic_DNA"/>
</dbReference>
<evidence type="ECO:0000256" key="1">
    <source>
        <dbReference type="ARBA" id="ARBA00004370"/>
    </source>
</evidence>
<dbReference type="InterPro" id="IPR001054">
    <property type="entry name" value="A/G_cyclase"/>
</dbReference>
<dbReference type="GO" id="GO:0007168">
    <property type="term" value="P:receptor guanylyl cyclase signaling pathway"/>
    <property type="evidence" value="ECO:0007669"/>
    <property type="project" value="TreeGrafter"/>
</dbReference>
<dbReference type="PANTHER" id="PTHR11920">
    <property type="entry name" value="GUANYLYL CYCLASE"/>
    <property type="match status" value="1"/>
</dbReference>
<keyword evidence="5 8" id="KW-0472">Membrane</keyword>
<evidence type="ECO:0000313" key="10">
    <source>
        <dbReference type="EMBL" id="KAK3854015.1"/>
    </source>
</evidence>
<gene>
    <name evidence="10" type="ORF">Pcinc_039473</name>
</gene>
<dbReference type="AlphaFoldDB" id="A0AAE1BNX0"/>
<accession>A0AAE1BNX0</accession>
<evidence type="ECO:0000256" key="6">
    <source>
        <dbReference type="ARBA" id="ARBA00023180"/>
    </source>
</evidence>
<dbReference type="GO" id="GO:0035556">
    <property type="term" value="P:intracellular signal transduction"/>
    <property type="evidence" value="ECO:0007669"/>
    <property type="project" value="InterPro"/>
</dbReference>
<dbReference type="GO" id="GO:0005886">
    <property type="term" value="C:plasma membrane"/>
    <property type="evidence" value="ECO:0007669"/>
    <property type="project" value="TreeGrafter"/>
</dbReference>
<dbReference type="GO" id="GO:0001653">
    <property type="term" value="F:peptide receptor activity"/>
    <property type="evidence" value="ECO:0007669"/>
    <property type="project" value="TreeGrafter"/>
</dbReference>
<dbReference type="SMART" id="SM00044">
    <property type="entry name" value="CYCc"/>
    <property type="match status" value="1"/>
</dbReference>
<keyword evidence="2 8" id="KW-0812">Transmembrane</keyword>
<keyword evidence="3" id="KW-0547">Nucleotide-binding</keyword>
<comment type="subcellular location">
    <subcellularLocation>
        <location evidence="1">Membrane</location>
    </subcellularLocation>
</comment>
<keyword evidence="7" id="KW-0456">Lyase</keyword>
<dbReference type="InterPro" id="IPR029787">
    <property type="entry name" value="Nucleotide_cyclase"/>
</dbReference>